<name>A0A0A9FAM4_ARUDO</name>
<reference evidence="1" key="2">
    <citation type="journal article" date="2015" name="Data Brief">
        <title>Shoot transcriptome of the giant reed, Arundo donax.</title>
        <authorList>
            <person name="Barrero R.A."/>
            <person name="Guerrero F.D."/>
            <person name="Moolhuijzen P."/>
            <person name="Goolsby J.A."/>
            <person name="Tidwell J."/>
            <person name="Bellgard S.E."/>
            <person name="Bellgard M.I."/>
        </authorList>
    </citation>
    <scope>NUCLEOTIDE SEQUENCE</scope>
    <source>
        <tissue evidence="1">Shoot tissue taken approximately 20 cm above the soil surface</tissue>
    </source>
</reference>
<sequence>MLGLLTEISKTHSMRDPCEEFVATGVSPLLEGSADTYAQRLTSGGTSFRLQFPAKDFLDLSLSEIEAIANEYVGPYTYDEH</sequence>
<organism evidence="1">
    <name type="scientific">Arundo donax</name>
    <name type="common">Giant reed</name>
    <name type="synonym">Donax arundinaceus</name>
    <dbReference type="NCBI Taxonomy" id="35708"/>
    <lineage>
        <taxon>Eukaryota</taxon>
        <taxon>Viridiplantae</taxon>
        <taxon>Streptophyta</taxon>
        <taxon>Embryophyta</taxon>
        <taxon>Tracheophyta</taxon>
        <taxon>Spermatophyta</taxon>
        <taxon>Magnoliopsida</taxon>
        <taxon>Liliopsida</taxon>
        <taxon>Poales</taxon>
        <taxon>Poaceae</taxon>
        <taxon>PACMAD clade</taxon>
        <taxon>Arundinoideae</taxon>
        <taxon>Arundineae</taxon>
        <taxon>Arundo</taxon>
    </lineage>
</organism>
<reference evidence="1" key="1">
    <citation type="submission" date="2014-09" db="EMBL/GenBank/DDBJ databases">
        <authorList>
            <person name="Magalhaes I.L.F."/>
            <person name="Oliveira U."/>
            <person name="Santos F.R."/>
            <person name="Vidigal T.H.D.A."/>
            <person name="Brescovit A.D."/>
            <person name="Santos A.J."/>
        </authorList>
    </citation>
    <scope>NUCLEOTIDE SEQUENCE</scope>
    <source>
        <tissue evidence="1">Shoot tissue taken approximately 20 cm above the soil surface</tissue>
    </source>
</reference>
<proteinExistence type="predicted"/>
<dbReference type="AlphaFoldDB" id="A0A0A9FAM4"/>
<accession>A0A0A9FAM4</accession>
<protein>
    <submittedName>
        <fullName evidence="1">Uncharacterized protein</fullName>
    </submittedName>
</protein>
<evidence type="ECO:0000313" key="1">
    <source>
        <dbReference type="EMBL" id="JAE08264.1"/>
    </source>
</evidence>
<dbReference type="EMBL" id="GBRH01189632">
    <property type="protein sequence ID" value="JAE08264.1"/>
    <property type="molecule type" value="Transcribed_RNA"/>
</dbReference>